<evidence type="ECO:0000313" key="1">
    <source>
        <dbReference type="EMBL" id="TFK68065.1"/>
    </source>
</evidence>
<organism evidence="1 2">
    <name type="scientific">Pluteus cervinus</name>
    <dbReference type="NCBI Taxonomy" id="181527"/>
    <lineage>
        <taxon>Eukaryota</taxon>
        <taxon>Fungi</taxon>
        <taxon>Dikarya</taxon>
        <taxon>Basidiomycota</taxon>
        <taxon>Agaricomycotina</taxon>
        <taxon>Agaricomycetes</taxon>
        <taxon>Agaricomycetidae</taxon>
        <taxon>Agaricales</taxon>
        <taxon>Pluteineae</taxon>
        <taxon>Pluteaceae</taxon>
        <taxon>Pluteus</taxon>
    </lineage>
</organism>
<evidence type="ECO:0000313" key="2">
    <source>
        <dbReference type="Proteomes" id="UP000308600"/>
    </source>
</evidence>
<keyword evidence="2" id="KW-1185">Reference proteome</keyword>
<accession>A0ACD3AQJ6</accession>
<dbReference type="Proteomes" id="UP000308600">
    <property type="component" value="Unassembled WGS sequence"/>
</dbReference>
<name>A0ACD3AQJ6_9AGAR</name>
<gene>
    <name evidence="1" type="ORF">BDN72DRAFT_842273</name>
</gene>
<protein>
    <submittedName>
        <fullName evidence="1">Uncharacterized protein</fullName>
    </submittedName>
</protein>
<proteinExistence type="predicted"/>
<sequence length="174" mass="19347">MTWTSFLSNAFNILAPYSTSTVNPASLPSTSGDAMLTLNCLLLGYSDSDTANFTIKVGLNSTVLDLRKAISAKRWYGEYRAETFIYFPQDLPLSHTNLGRAAFSYVSSTAPTADTATLSNLFPGEIDEQLMHILVMSSQPLNRIEDPPEEDQWHSFYALWRMAQFLCTVAHGPH</sequence>
<reference evidence="1 2" key="1">
    <citation type="journal article" date="2019" name="Nat. Ecol. Evol.">
        <title>Megaphylogeny resolves global patterns of mushroom evolution.</title>
        <authorList>
            <person name="Varga T."/>
            <person name="Krizsan K."/>
            <person name="Foldi C."/>
            <person name="Dima B."/>
            <person name="Sanchez-Garcia M."/>
            <person name="Sanchez-Ramirez S."/>
            <person name="Szollosi G.J."/>
            <person name="Szarkandi J.G."/>
            <person name="Papp V."/>
            <person name="Albert L."/>
            <person name="Andreopoulos W."/>
            <person name="Angelini C."/>
            <person name="Antonin V."/>
            <person name="Barry K.W."/>
            <person name="Bougher N.L."/>
            <person name="Buchanan P."/>
            <person name="Buyck B."/>
            <person name="Bense V."/>
            <person name="Catcheside P."/>
            <person name="Chovatia M."/>
            <person name="Cooper J."/>
            <person name="Damon W."/>
            <person name="Desjardin D."/>
            <person name="Finy P."/>
            <person name="Geml J."/>
            <person name="Haridas S."/>
            <person name="Hughes K."/>
            <person name="Justo A."/>
            <person name="Karasinski D."/>
            <person name="Kautmanova I."/>
            <person name="Kiss B."/>
            <person name="Kocsube S."/>
            <person name="Kotiranta H."/>
            <person name="LaButti K.M."/>
            <person name="Lechner B.E."/>
            <person name="Liimatainen K."/>
            <person name="Lipzen A."/>
            <person name="Lukacs Z."/>
            <person name="Mihaltcheva S."/>
            <person name="Morgado L.N."/>
            <person name="Niskanen T."/>
            <person name="Noordeloos M.E."/>
            <person name="Ohm R.A."/>
            <person name="Ortiz-Santana B."/>
            <person name="Ovrebo C."/>
            <person name="Racz N."/>
            <person name="Riley R."/>
            <person name="Savchenko A."/>
            <person name="Shiryaev A."/>
            <person name="Soop K."/>
            <person name="Spirin V."/>
            <person name="Szebenyi C."/>
            <person name="Tomsovsky M."/>
            <person name="Tulloss R.E."/>
            <person name="Uehling J."/>
            <person name="Grigoriev I.V."/>
            <person name="Vagvolgyi C."/>
            <person name="Papp T."/>
            <person name="Martin F.M."/>
            <person name="Miettinen O."/>
            <person name="Hibbett D.S."/>
            <person name="Nagy L.G."/>
        </authorList>
    </citation>
    <scope>NUCLEOTIDE SEQUENCE [LARGE SCALE GENOMIC DNA]</scope>
    <source>
        <strain evidence="1 2">NL-1719</strain>
    </source>
</reference>
<dbReference type="EMBL" id="ML208360">
    <property type="protein sequence ID" value="TFK68065.1"/>
    <property type="molecule type" value="Genomic_DNA"/>
</dbReference>